<evidence type="ECO:0000256" key="2">
    <source>
        <dbReference type="ARBA" id="ARBA00007118"/>
    </source>
</evidence>
<reference evidence="8" key="1">
    <citation type="submission" date="2016-10" db="EMBL/GenBank/DDBJ databases">
        <title>CRISPR-Cas defence system in Roseofilum reptotaenium: evidence of a bacteriophage-cyanobacterium arms race in the coral black band disease.</title>
        <authorList>
            <person name="Buerger P."/>
            <person name="Wood-Charlson E.M."/>
            <person name="Weynberg K.D."/>
            <person name="Willis B."/>
            <person name="Van Oppen M.J."/>
        </authorList>
    </citation>
    <scope>NUCLEOTIDE SEQUENCE [LARGE SCALE GENOMIC DNA]</scope>
    <source>
        <strain evidence="8">AO1-A</strain>
    </source>
</reference>
<comment type="similarity">
    <text evidence="2">Belongs to the nitroreductase family.</text>
</comment>
<dbReference type="SUPFAM" id="SSF55469">
    <property type="entry name" value="FMN-dependent nitroreductase-like"/>
    <property type="match status" value="1"/>
</dbReference>
<dbReference type="AlphaFoldDB" id="A0A1L9QK46"/>
<dbReference type="CDD" id="cd02149">
    <property type="entry name" value="NfsB-like"/>
    <property type="match status" value="1"/>
</dbReference>
<evidence type="ECO:0000256" key="3">
    <source>
        <dbReference type="ARBA" id="ARBA00022630"/>
    </source>
</evidence>
<name>A0A1L9QK46_9CYAN</name>
<feature type="domain" description="Nitroreductase" evidence="7">
    <location>
        <begin position="16"/>
        <end position="194"/>
    </location>
</feature>
<dbReference type="EMBL" id="MLAW01000066">
    <property type="protein sequence ID" value="OJJ16211.1"/>
    <property type="molecule type" value="Genomic_DNA"/>
</dbReference>
<comment type="caution">
    <text evidence="8">The sequence shown here is derived from an EMBL/GenBank/DDBJ whole genome shotgun (WGS) entry which is preliminary data.</text>
</comment>
<dbReference type="InterPro" id="IPR033878">
    <property type="entry name" value="NfsB-like"/>
</dbReference>
<dbReference type="InterPro" id="IPR029479">
    <property type="entry name" value="Nitroreductase"/>
</dbReference>
<evidence type="ECO:0000259" key="7">
    <source>
        <dbReference type="Pfam" id="PF00881"/>
    </source>
</evidence>
<dbReference type="PANTHER" id="PTHR43673">
    <property type="entry name" value="NAD(P)H NITROREDUCTASE YDGI-RELATED"/>
    <property type="match status" value="1"/>
</dbReference>
<comment type="cofactor">
    <cofactor evidence="1">
        <name>FMN</name>
        <dbReference type="ChEBI" id="CHEBI:58210"/>
    </cofactor>
</comment>
<keyword evidence="4" id="KW-0288">FMN</keyword>
<dbReference type="Gene3D" id="3.40.109.10">
    <property type="entry name" value="NADH Oxidase"/>
    <property type="match status" value="1"/>
</dbReference>
<keyword evidence="3" id="KW-0285">Flavoprotein</keyword>
<organism evidence="8 9">
    <name type="scientific">Roseofilum reptotaenium AO1-A</name>
    <dbReference type="NCBI Taxonomy" id="1925591"/>
    <lineage>
        <taxon>Bacteria</taxon>
        <taxon>Bacillati</taxon>
        <taxon>Cyanobacteriota</taxon>
        <taxon>Cyanophyceae</taxon>
        <taxon>Desertifilales</taxon>
        <taxon>Desertifilaceae</taxon>
        <taxon>Roseofilum</taxon>
    </lineage>
</organism>
<keyword evidence="6" id="KW-0560">Oxidoreductase</keyword>
<dbReference type="PANTHER" id="PTHR43673:SF2">
    <property type="entry name" value="NITROREDUCTASE"/>
    <property type="match status" value="1"/>
</dbReference>
<evidence type="ECO:0000313" key="9">
    <source>
        <dbReference type="Proteomes" id="UP000183940"/>
    </source>
</evidence>
<dbReference type="GO" id="GO:0016491">
    <property type="term" value="F:oxidoreductase activity"/>
    <property type="evidence" value="ECO:0007669"/>
    <property type="project" value="UniProtKB-KW"/>
</dbReference>
<proteinExistence type="inferred from homology"/>
<sequence length="219" mass="24906">MTVDTISANSVLNQLQWRYATKKFDPTRKIPDPVWNVLEQSLVLTPSSFGLQPWKFFVLTDSPVRQQLLEHSWGQTQVVEASHLVVLAIKKDFGVAEAERYIEYMAQVRNTPIEKLEGFGKMVKGFLGRSPDQFNVDDWSTRQVYIAIGQFMTTAAMLGVDACPMEGFIPDKYDEILGLSAKGYHSVLLCPAGYRAEDDKYSQLPKVRYPTEDIVEYIQ</sequence>
<dbReference type="InterPro" id="IPR000415">
    <property type="entry name" value="Nitroreductase-like"/>
</dbReference>
<evidence type="ECO:0000256" key="4">
    <source>
        <dbReference type="ARBA" id="ARBA00022643"/>
    </source>
</evidence>
<keyword evidence="9" id="KW-1185">Reference proteome</keyword>
<dbReference type="Proteomes" id="UP000183940">
    <property type="component" value="Unassembled WGS sequence"/>
</dbReference>
<protein>
    <submittedName>
        <fullName evidence="8">NAD(P)H-dependent oxidoreductase</fullName>
    </submittedName>
</protein>
<keyword evidence="5" id="KW-0521">NADP</keyword>
<evidence type="ECO:0000256" key="1">
    <source>
        <dbReference type="ARBA" id="ARBA00001917"/>
    </source>
</evidence>
<accession>A0A1L9QK46</accession>
<gene>
    <name evidence="8" type="ORF">BI308_23790</name>
</gene>
<evidence type="ECO:0000256" key="5">
    <source>
        <dbReference type="ARBA" id="ARBA00022857"/>
    </source>
</evidence>
<dbReference type="Pfam" id="PF00881">
    <property type="entry name" value="Nitroreductase"/>
    <property type="match status" value="1"/>
</dbReference>
<evidence type="ECO:0000313" key="8">
    <source>
        <dbReference type="EMBL" id="OJJ16211.1"/>
    </source>
</evidence>
<dbReference type="STRING" id="1925591.BI308_23790"/>
<evidence type="ECO:0000256" key="6">
    <source>
        <dbReference type="ARBA" id="ARBA00023002"/>
    </source>
</evidence>